<dbReference type="Gene3D" id="2.30.30.60">
    <property type="match status" value="1"/>
</dbReference>
<feature type="domain" description="Leucine-binding protein" evidence="11">
    <location>
        <begin position="50"/>
        <end position="410"/>
    </location>
</feature>
<keyword evidence="6" id="KW-0029">Amino-acid transport</keyword>
<dbReference type="InterPro" id="IPR000709">
    <property type="entry name" value="Leu_Ile_Val-bd"/>
</dbReference>
<dbReference type="OrthoDB" id="9799209at2"/>
<feature type="transmembrane region" description="Helical" evidence="9">
    <location>
        <begin position="789"/>
        <end position="811"/>
    </location>
</feature>
<dbReference type="RefSeq" id="WP_068489202.1">
    <property type="nucleotide sequence ID" value="NZ_LWQT01000010.1"/>
</dbReference>
<dbReference type="SUPFAM" id="SSF53822">
    <property type="entry name" value="Periplasmic binding protein-like I"/>
    <property type="match status" value="1"/>
</dbReference>
<keyword evidence="13" id="KW-1185">Reference proteome</keyword>
<evidence type="ECO:0000256" key="4">
    <source>
        <dbReference type="ARBA" id="ARBA00022692"/>
    </source>
</evidence>
<evidence type="ECO:0000259" key="10">
    <source>
        <dbReference type="Pfam" id="PF00924"/>
    </source>
</evidence>
<accession>A0A178MXD5</accession>
<protein>
    <submittedName>
        <fullName evidence="12">Uncharacterized protein</fullName>
    </submittedName>
</protein>
<keyword evidence="8 9" id="KW-0472">Membrane</keyword>
<evidence type="ECO:0000313" key="13">
    <source>
        <dbReference type="Proteomes" id="UP000078428"/>
    </source>
</evidence>
<dbReference type="GO" id="GO:0016020">
    <property type="term" value="C:membrane"/>
    <property type="evidence" value="ECO:0007669"/>
    <property type="project" value="UniProtKB-SubCell"/>
</dbReference>
<evidence type="ECO:0000256" key="1">
    <source>
        <dbReference type="ARBA" id="ARBA00004370"/>
    </source>
</evidence>
<dbReference type="Pfam" id="PF00924">
    <property type="entry name" value="MS_channel_2nd"/>
    <property type="match status" value="1"/>
</dbReference>
<feature type="transmembrane region" description="Helical" evidence="9">
    <location>
        <begin position="20"/>
        <end position="42"/>
    </location>
</feature>
<dbReference type="Proteomes" id="UP000078428">
    <property type="component" value="Unassembled WGS sequence"/>
</dbReference>
<feature type="domain" description="Mechanosensitive ion channel MscS" evidence="10">
    <location>
        <begin position="836"/>
        <end position="899"/>
    </location>
</feature>
<keyword evidence="4 9" id="KW-0812">Transmembrane</keyword>
<dbReference type="InterPro" id="IPR006685">
    <property type="entry name" value="MscS_channel_2nd"/>
</dbReference>
<comment type="similarity">
    <text evidence="2">Belongs to the leucine-binding protein family.</text>
</comment>
<dbReference type="EMBL" id="LWQT01000010">
    <property type="protein sequence ID" value="OAN55942.1"/>
    <property type="molecule type" value="Genomic_DNA"/>
</dbReference>
<feature type="transmembrane region" description="Helical" evidence="9">
    <location>
        <begin position="823"/>
        <end position="845"/>
    </location>
</feature>
<feature type="transmembrane region" description="Helical" evidence="9">
    <location>
        <begin position="756"/>
        <end position="777"/>
    </location>
</feature>
<evidence type="ECO:0000256" key="7">
    <source>
        <dbReference type="ARBA" id="ARBA00022989"/>
    </source>
</evidence>
<dbReference type="InterPro" id="IPR028081">
    <property type="entry name" value="Leu-bd"/>
</dbReference>
<comment type="caution">
    <text evidence="12">The sequence shown here is derived from an EMBL/GenBank/DDBJ whole genome shotgun (WGS) entry which is preliminary data.</text>
</comment>
<proteinExistence type="inferred from homology"/>
<reference evidence="12 13" key="1">
    <citation type="submission" date="2016-04" db="EMBL/GenBank/DDBJ databases">
        <title>Draft genome sequence of freshwater magnetotactic bacteria Magnetospirillum marisnigri SP-1 and Magnetospirillum moscoviense BB-1.</title>
        <authorList>
            <person name="Koziaeva V."/>
            <person name="Dziuba M.V."/>
            <person name="Ivanov T.M."/>
            <person name="Kuznetsov B."/>
            <person name="Grouzdev D.S."/>
        </authorList>
    </citation>
    <scope>NUCLEOTIDE SEQUENCE [LARGE SCALE GENOMIC DNA]</scope>
    <source>
        <strain evidence="12 13">SP-1</strain>
    </source>
</reference>
<evidence type="ECO:0000256" key="5">
    <source>
        <dbReference type="ARBA" id="ARBA00022729"/>
    </source>
</evidence>
<keyword evidence="7 9" id="KW-1133">Transmembrane helix</keyword>
<dbReference type="InterPro" id="IPR023408">
    <property type="entry name" value="MscS_beta-dom_sf"/>
</dbReference>
<dbReference type="AlphaFoldDB" id="A0A178MXD5"/>
<organism evidence="12 13">
    <name type="scientific">Paramagnetospirillum marisnigri</name>
    <dbReference type="NCBI Taxonomy" id="1285242"/>
    <lineage>
        <taxon>Bacteria</taxon>
        <taxon>Pseudomonadati</taxon>
        <taxon>Pseudomonadota</taxon>
        <taxon>Alphaproteobacteria</taxon>
        <taxon>Rhodospirillales</taxon>
        <taxon>Magnetospirillaceae</taxon>
        <taxon>Paramagnetospirillum</taxon>
    </lineage>
</organism>
<dbReference type="GO" id="GO:0008381">
    <property type="term" value="F:mechanosensitive monoatomic ion channel activity"/>
    <property type="evidence" value="ECO:0007669"/>
    <property type="project" value="UniProtKB-ARBA"/>
</dbReference>
<gene>
    <name evidence="12" type="ORF">A6A04_10275</name>
</gene>
<dbReference type="STRING" id="1285242.A6A04_10275"/>
<evidence type="ECO:0000256" key="9">
    <source>
        <dbReference type="SAM" id="Phobius"/>
    </source>
</evidence>
<feature type="transmembrane region" description="Helical" evidence="9">
    <location>
        <begin position="684"/>
        <end position="703"/>
    </location>
</feature>
<dbReference type="InterPro" id="IPR010920">
    <property type="entry name" value="LSM_dom_sf"/>
</dbReference>
<feature type="transmembrane region" description="Helical" evidence="9">
    <location>
        <begin position="715"/>
        <end position="736"/>
    </location>
</feature>
<keyword evidence="3" id="KW-0813">Transport</keyword>
<evidence type="ECO:0000259" key="11">
    <source>
        <dbReference type="Pfam" id="PF13458"/>
    </source>
</evidence>
<evidence type="ECO:0000313" key="12">
    <source>
        <dbReference type="EMBL" id="OAN55942.1"/>
    </source>
</evidence>
<keyword evidence="5" id="KW-0732">Signal</keyword>
<sequence>MDLIRTIQDRLSNMSKRGLFLTMLGVAAAVAGLVSLVMWIAFLDTSSKKPVSIAVLAPASGRAADQGESIRRGVELLVQQVNKAGGIGGHPLAVLRIDDGDDPVQAKAAAEKAAASDVIGVIGHASGAAARAAAEVYAARGIPALTPATAQQEALPADPWLFRTTFDETFETRFLANYVRNVVGEKTVSIIHSGSPRDEALSTVFDEVLQRFGTKVLFRWAYDPAAAGLDQDIERIAADINDKKLIGAVFVLGDAEAAGRIVAGLRKGGVRNKVVGLRALATDAFRASLANHWKGEGSVGAALNGTLVSAPMLLDTAGERAQRFRNGYIEKFGASPDWLAGYAFDGARLLSETYRGLSSAERQPGSVRKALRDALAAMNRVDKAFPGINGPQYFDARGVSAAPAWIGQYDGIEMISALTQLSPIREEGVANYLQELIAGRALYVNDRFMYKTNVVFAGVKVDKVSAMDTKANTVDLDLTIWFRWRGDINPQDVVFTNAVTPIKLEHPEREGQDGDMLYRSYRVHGKFFRNYSQVSRAYGTQLVGLSFHHRILNRNNLMYVSDVLGMDLGSGGTLQEQLKKSRMSISEGDGGNSVKALLAGLSGGMVNADPLVDMMMRAHVLAGLSGWEIERAWVSQEASLQGSSGDPTFVGFGKPLPSFSLIDMGMILKPDGFKARDAFPADSFIYFAIFSLVGSVLASLLDRKDRGQFWRMQTLVLRAVTWPLLLVSVGNLILDYALANFSTSAIDAIYFVYETLWWIVPARIVTISLERFLWVPIESRTNRKIPNVIRMLSSFVVYALAACGVVAFVMGQTLTSLLATSGVLAMIIGLAVQANIANIFSGVVLNIERPFKVGDFVKIGGIAGQIKDITWRTVRIRSNGYMVSLANGKVSEAEVHNYSSAKGAYTGLIIHADPSHDPVQVVELLKHSLVGVKEFIAGEDPEGGGTTEGAEIHFAGVECIGGHWVARYNIRFSIKHMGRMRFATDEVWTRIWHAFNEAGIVWKPLSEDSPDPADTPMPVRA</sequence>
<name>A0A178MXD5_9PROT</name>
<evidence type="ECO:0000256" key="8">
    <source>
        <dbReference type="ARBA" id="ARBA00023136"/>
    </source>
</evidence>
<comment type="subcellular location">
    <subcellularLocation>
        <location evidence="1">Membrane</location>
    </subcellularLocation>
</comment>
<evidence type="ECO:0000256" key="6">
    <source>
        <dbReference type="ARBA" id="ARBA00022970"/>
    </source>
</evidence>
<evidence type="ECO:0000256" key="3">
    <source>
        <dbReference type="ARBA" id="ARBA00022448"/>
    </source>
</evidence>
<dbReference type="Pfam" id="PF13458">
    <property type="entry name" value="Peripla_BP_6"/>
    <property type="match status" value="1"/>
</dbReference>
<dbReference type="PRINTS" id="PR00337">
    <property type="entry name" value="LEUILEVALBP"/>
</dbReference>
<evidence type="ECO:0000256" key="2">
    <source>
        <dbReference type="ARBA" id="ARBA00010062"/>
    </source>
</evidence>
<dbReference type="GO" id="GO:0006865">
    <property type="term" value="P:amino acid transport"/>
    <property type="evidence" value="ECO:0007669"/>
    <property type="project" value="UniProtKB-KW"/>
</dbReference>
<dbReference type="InterPro" id="IPR028082">
    <property type="entry name" value="Peripla_BP_I"/>
</dbReference>
<dbReference type="Gene3D" id="3.40.50.2300">
    <property type="match status" value="2"/>
</dbReference>
<dbReference type="SUPFAM" id="SSF50182">
    <property type="entry name" value="Sm-like ribonucleoproteins"/>
    <property type="match status" value="1"/>
</dbReference>
<dbReference type="Gene3D" id="1.10.287.1260">
    <property type="match status" value="1"/>
</dbReference>
<dbReference type="PANTHER" id="PTHR47151">
    <property type="entry name" value="LEU/ILE/VAL-BINDING ABC TRANSPORTER SUBUNIT"/>
    <property type="match status" value="1"/>
</dbReference>
<dbReference type="PANTHER" id="PTHR47151:SF2">
    <property type="entry name" value="AMINO ACID BINDING PROTEIN"/>
    <property type="match status" value="1"/>
</dbReference>